<name>A0A1L5BUR4_SPHIB</name>
<dbReference type="PANTHER" id="PTHR22754">
    <property type="entry name" value="DISCO-INTERACTING PROTEIN 2 DIP2 -RELATED"/>
    <property type="match status" value="1"/>
</dbReference>
<dbReference type="GO" id="GO:0070566">
    <property type="term" value="F:adenylyltransferase activity"/>
    <property type="evidence" value="ECO:0007669"/>
    <property type="project" value="TreeGrafter"/>
</dbReference>
<sequence>MQMDFSRSIVDIVLDHGNSDPDRPALIFDQGDGPQSSLTYAEAAARVRQLAGALEARGLAARGLAAEGQAGPRVALLFSAGTDFALALLACLAVGGVAIPLAPVGRRKARLQNILNMLGDIRPDCILLDDGMAGLFGQELSAALSAGPVRYLEFAALAAESHAFSPLALAPERLAVLQFTSGTTSNPKGVMISHGNIIANETMIRAAFGHDRDSHFVGWVPHYHDQGLFGNILQPLFLGSTCVITSPAAFINRPMSWLQLISRHRAHTSGGPNFGYDLCVDYATRRGMPDELDLSGWRVAFNGAERVRPATLDRFAECFADAGFDRRAFLPCYGLAESTLVTIAVPPRSDPIVKSYDSRALAAGRAEESAGGDAVLDLACCGPAMAGGEARIVDPETGDPLPDGAVGEIWLRGPHITAGYVDNPAATQASFGRLDEGGPFLRTGDLGFSTADGFYIVSRLKDVIIVRGRNHAPSDVEQIWSELSGTVGQASAAAVEIEVGDTQHIVLIAEMKRDEARSLSEEKLQDIAARLRALAMERLELAITDLAMVPASAIPRTTSGKVQRKQAGRMLMDGELTVLGMAGPLAQAFGPSGQGMSAAR</sequence>
<dbReference type="InterPro" id="IPR042099">
    <property type="entry name" value="ANL_N_sf"/>
</dbReference>
<dbReference type="Gene3D" id="3.30.300.30">
    <property type="match status" value="1"/>
</dbReference>
<dbReference type="EMBL" id="CP013072">
    <property type="protein sequence ID" value="APL96599.1"/>
    <property type="molecule type" value="Genomic_DNA"/>
</dbReference>
<dbReference type="RefSeq" id="WP_007684544.1">
    <property type="nucleotide sequence ID" value="NZ_CP013072.1"/>
</dbReference>
<dbReference type="GO" id="GO:0016874">
    <property type="term" value="F:ligase activity"/>
    <property type="evidence" value="ECO:0007669"/>
    <property type="project" value="UniProtKB-KW"/>
</dbReference>
<reference evidence="4 5" key="1">
    <citation type="journal article" date="2012" name="J. Bacteriol.">
        <title>Genome sequence of Sphingobium indicum B90A, a hexachlorocyclohexane-degrading bacterium.</title>
        <authorList>
            <person name="Anand S."/>
            <person name="Sangwan N."/>
            <person name="Lata P."/>
            <person name="Kaur J."/>
            <person name="Dua A."/>
            <person name="Singh A.K."/>
            <person name="Verma M."/>
            <person name="Kaur J."/>
            <person name="Khurana J.P."/>
            <person name="Khurana P."/>
            <person name="Mathur S."/>
            <person name="Lal R."/>
        </authorList>
    </citation>
    <scope>NUCLEOTIDE SEQUENCE [LARGE SCALE GENOMIC DNA]</scope>
    <source>
        <strain evidence="5">DSM 16412 / CCM 7286 / MTCC 6364 / B90A</strain>
        <plasmid evidence="4">pSRL2</plasmid>
    </source>
</reference>
<evidence type="ECO:0000256" key="1">
    <source>
        <dbReference type="ARBA" id="ARBA00006432"/>
    </source>
</evidence>
<geneLocation type="plasmid" evidence="4 5">
    <name>pSRL2</name>
</geneLocation>
<dbReference type="GO" id="GO:0005886">
    <property type="term" value="C:plasma membrane"/>
    <property type="evidence" value="ECO:0007669"/>
    <property type="project" value="TreeGrafter"/>
</dbReference>
<accession>A0A1L5BUR4</accession>
<evidence type="ECO:0000313" key="4">
    <source>
        <dbReference type="EMBL" id="APL96599.1"/>
    </source>
</evidence>
<dbReference type="GO" id="GO:0071766">
    <property type="term" value="P:Actinobacterium-type cell wall biogenesis"/>
    <property type="evidence" value="ECO:0007669"/>
    <property type="project" value="UniProtKB-ARBA"/>
</dbReference>
<protein>
    <submittedName>
        <fullName evidence="4">Peptide synthetase</fullName>
    </submittedName>
</protein>
<dbReference type="InterPro" id="IPR045851">
    <property type="entry name" value="AMP-bd_C_sf"/>
</dbReference>
<dbReference type="Pfam" id="PF00501">
    <property type="entry name" value="AMP-binding"/>
    <property type="match status" value="1"/>
</dbReference>
<dbReference type="GO" id="GO:0006633">
    <property type="term" value="P:fatty acid biosynthetic process"/>
    <property type="evidence" value="ECO:0007669"/>
    <property type="project" value="TreeGrafter"/>
</dbReference>
<evidence type="ECO:0000259" key="3">
    <source>
        <dbReference type="Pfam" id="PF00501"/>
    </source>
</evidence>
<dbReference type="AlphaFoldDB" id="A0A1L5BUR4"/>
<dbReference type="Proteomes" id="UP000004550">
    <property type="component" value="Plasmid pSRL2"/>
</dbReference>
<organism evidence="4 5">
    <name type="scientific">Sphingobium indicum (strain DSM 16412 / CCM 7286 / MTCC 6364 / B90A)</name>
    <dbReference type="NCBI Taxonomy" id="861109"/>
    <lineage>
        <taxon>Bacteria</taxon>
        <taxon>Pseudomonadati</taxon>
        <taxon>Pseudomonadota</taxon>
        <taxon>Alphaproteobacteria</taxon>
        <taxon>Sphingomonadales</taxon>
        <taxon>Sphingomonadaceae</taxon>
        <taxon>Sphingobium</taxon>
    </lineage>
</organism>
<evidence type="ECO:0000313" key="5">
    <source>
        <dbReference type="Proteomes" id="UP000004550"/>
    </source>
</evidence>
<dbReference type="InterPro" id="IPR040097">
    <property type="entry name" value="FAAL/FAAC"/>
</dbReference>
<feature type="domain" description="AMP-dependent synthetase/ligase" evidence="3">
    <location>
        <begin position="18"/>
        <end position="420"/>
    </location>
</feature>
<keyword evidence="4" id="KW-0614">Plasmid</keyword>
<dbReference type="Gene3D" id="3.40.50.12780">
    <property type="entry name" value="N-terminal domain of ligase-like"/>
    <property type="match status" value="1"/>
</dbReference>
<comment type="similarity">
    <text evidence="1">Belongs to the ATP-dependent AMP-binding enzyme family.</text>
</comment>
<dbReference type="FunFam" id="3.40.50.12780:FF:000013">
    <property type="entry name" value="Long-chain-fatty-acid--AMP ligase FadD32"/>
    <property type="match status" value="1"/>
</dbReference>
<dbReference type="PANTHER" id="PTHR22754:SF32">
    <property type="entry name" value="DISCO-INTERACTING PROTEIN 2"/>
    <property type="match status" value="1"/>
</dbReference>
<dbReference type="PROSITE" id="PS00455">
    <property type="entry name" value="AMP_BINDING"/>
    <property type="match status" value="1"/>
</dbReference>
<gene>
    <name evidence="4" type="ORF">SIDU_18300</name>
</gene>
<keyword evidence="2" id="KW-0436">Ligase</keyword>
<proteinExistence type="inferred from homology"/>
<dbReference type="SUPFAM" id="SSF56801">
    <property type="entry name" value="Acetyl-CoA synthetase-like"/>
    <property type="match status" value="1"/>
</dbReference>
<dbReference type="InterPro" id="IPR000873">
    <property type="entry name" value="AMP-dep_synth/lig_dom"/>
</dbReference>
<dbReference type="InterPro" id="IPR020845">
    <property type="entry name" value="AMP-binding_CS"/>
</dbReference>
<evidence type="ECO:0000256" key="2">
    <source>
        <dbReference type="ARBA" id="ARBA00022598"/>
    </source>
</evidence>
<dbReference type="KEGG" id="sinb:SIDU_18300"/>
<dbReference type="CDD" id="cd05931">
    <property type="entry name" value="FAAL"/>
    <property type="match status" value="1"/>
</dbReference>